<accession>A0A1I7X2S8</accession>
<keyword evidence="2" id="KW-1185">Reference proteome</keyword>
<organism evidence="2 3">
    <name type="scientific">Heterorhabditis bacteriophora</name>
    <name type="common">Entomopathogenic nematode worm</name>
    <dbReference type="NCBI Taxonomy" id="37862"/>
    <lineage>
        <taxon>Eukaryota</taxon>
        <taxon>Metazoa</taxon>
        <taxon>Ecdysozoa</taxon>
        <taxon>Nematoda</taxon>
        <taxon>Chromadorea</taxon>
        <taxon>Rhabditida</taxon>
        <taxon>Rhabditina</taxon>
        <taxon>Rhabditomorpha</taxon>
        <taxon>Strongyloidea</taxon>
        <taxon>Heterorhabditidae</taxon>
        <taxon>Heterorhabditis</taxon>
    </lineage>
</organism>
<sequence>MYHLKPIERIKSDMLELKDKLANITSDNKSVKKHISSVESTYEKSKAVLHGLTIKIESIEANNAIHEENLILLKTSIDYLTKLEEKPLKN</sequence>
<dbReference type="Proteomes" id="UP000095283">
    <property type="component" value="Unplaced"/>
</dbReference>
<feature type="coiled-coil region" evidence="1">
    <location>
        <begin position="7"/>
        <end position="69"/>
    </location>
</feature>
<proteinExistence type="predicted"/>
<name>A0A1I7X2S8_HETBA</name>
<evidence type="ECO:0000313" key="2">
    <source>
        <dbReference type="Proteomes" id="UP000095283"/>
    </source>
</evidence>
<protein>
    <submittedName>
        <fullName evidence="3">Chromosome segregation ATPase</fullName>
    </submittedName>
</protein>
<reference evidence="3" key="1">
    <citation type="submission" date="2016-11" db="UniProtKB">
        <authorList>
            <consortium name="WormBaseParasite"/>
        </authorList>
    </citation>
    <scope>IDENTIFICATION</scope>
</reference>
<dbReference type="AlphaFoldDB" id="A0A1I7X2S8"/>
<evidence type="ECO:0000313" key="3">
    <source>
        <dbReference type="WBParaSite" id="Hba_11693"/>
    </source>
</evidence>
<evidence type="ECO:0000256" key="1">
    <source>
        <dbReference type="SAM" id="Coils"/>
    </source>
</evidence>
<keyword evidence="1" id="KW-0175">Coiled coil</keyword>
<dbReference type="WBParaSite" id="Hba_11693">
    <property type="protein sequence ID" value="Hba_11693"/>
    <property type="gene ID" value="Hba_11693"/>
</dbReference>